<dbReference type="EMBL" id="AZBU02000002">
    <property type="protein sequence ID" value="TKR96108.1"/>
    <property type="molecule type" value="Genomic_DNA"/>
</dbReference>
<dbReference type="InterPro" id="IPR029064">
    <property type="entry name" value="Ribosomal_eL30-like_sf"/>
</dbReference>
<comment type="caution">
    <text evidence="2">The sequence shown here is derived from an EMBL/GenBank/DDBJ whole genome shotgun (WGS) entry which is preliminary data.</text>
</comment>
<dbReference type="Proteomes" id="UP000298663">
    <property type="component" value="Unassembled WGS sequence"/>
</dbReference>
<gene>
    <name evidence="2" type="ORF">L596_010172</name>
</gene>
<reference evidence="2 3" key="2">
    <citation type="journal article" date="2019" name="G3 (Bethesda)">
        <title>Hybrid Assembly of the Genome of the Entomopathogenic Nematode Steinernema carpocapsae Identifies the X-Chromosome.</title>
        <authorList>
            <person name="Serra L."/>
            <person name="Macchietto M."/>
            <person name="Macias-Munoz A."/>
            <person name="McGill C.J."/>
            <person name="Rodriguez I.M."/>
            <person name="Rodriguez B."/>
            <person name="Murad R."/>
            <person name="Mortazavi A."/>
        </authorList>
    </citation>
    <scope>NUCLEOTIDE SEQUENCE [LARGE SCALE GENOMIC DNA]</scope>
    <source>
        <strain evidence="2 3">ALL</strain>
    </source>
</reference>
<feature type="domain" description="eRF1" evidence="1">
    <location>
        <begin position="9"/>
        <end position="94"/>
    </location>
</feature>
<proteinExistence type="predicted"/>
<keyword evidence="3" id="KW-1185">Reference proteome</keyword>
<dbReference type="SUPFAM" id="SSF55315">
    <property type="entry name" value="L30e-like"/>
    <property type="match status" value="1"/>
</dbReference>
<dbReference type="Gene3D" id="3.30.1330.30">
    <property type="match status" value="1"/>
</dbReference>
<dbReference type="InterPro" id="IPR004403">
    <property type="entry name" value="Peptide_chain-rel_eRF1/aRF1"/>
</dbReference>
<evidence type="ECO:0000259" key="1">
    <source>
        <dbReference type="Pfam" id="PF03465"/>
    </source>
</evidence>
<dbReference type="InterPro" id="IPR005142">
    <property type="entry name" value="eRF1_3"/>
</dbReference>
<dbReference type="GO" id="GO:0003747">
    <property type="term" value="F:translation release factor activity"/>
    <property type="evidence" value="ECO:0007669"/>
    <property type="project" value="InterPro"/>
</dbReference>
<protein>
    <recommendedName>
        <fullName evidence="1">eRF1 domain-containing protein</fullName>
    </recommendedName>
</protein>
<dbReference type="STRING" id="34508.A0A4U5PHR9"/>
<accession>A0A4U5PHR9</accession>
<name>A0A4U5PHR9_STECR</name>
<evidence type="ECO:0000313" key="3">
    <source>
        <dbReference type="Proteomes" id="UP000298663"/>
    </source>
</evidence>
<organism evidence="2 3">
    <name type="scientific">Steinernema carpocapsae</name>
    <name type="common">Entomopathogenic nematode</name>
    <dbReference type="NCBI Taxonomy" id="34508"/>
    <lineage>
        <taxon>Eukaryota</taxon>
        <taxon>Metazoa</taxon>
        <taxon>Ecdysozoa</taxon>
        <taxon>Nematoda</taxon>
        <taxon>Chromadorea</taxon>
        <taxon>Rhabditida</taxon>
        <taxon>Tylenchina</taxon>
        <taxon>Panagrolaimomorpha</taxon>
        <taxon>Strongyloidoidea</taxon>
        <taxon>Steinernematidae</taxon>
        <taxon>Steinernema</taxon>
    </lineage>
</organism>
<dbReference type="OrthoDB" id="10254527at2759"/>
<evidence type="ECO:0000313" key="2">
    <source>
        <dbReference type="EMBL" id="TKR96108.1"/>
    </source>
</evidence>
<dbReference type="PANTHER" id="PTHR10113">
    <property type="entry name" value="PEPTIDE CHAIN RELEASE FACTOR SUBUNIT 1"/>
    <property type="match status" value="1"/>
</dbReference>
<dbReference type="Pfam" id="PF03465">
    <property type="entry name" value="eRF1_3"/>
    <property type="match status" value="1"/>
</dbReference>
<sequence>MRSTRILENLEIVRFVLKTACGERKIVYEKPGIKQLLLLKRGLEIMESMPLLEWLSEEYKNFGCSPHIISNKSPEGTQFVRRFGGIGGILHYPVQFCEDINEINVVEN</sequence>
<reference evidence="2 3" key="1">
    <citation type="journal article" date="2015" name="Genome Biol.">
        <title>Comparative genomics of Steinernema reveals deeply conserved gene regulatory networks.</title>
        <authorList>
            <person name="Dillman A.R."/>
            <person name="Macchietto M."/>
            <person name="Porter C.F."/>
            <person name="Rogers A."/>
            <person name="Williams B."/>
            <person name="Antoshechkin I."/>
            <person name="Lee M.M."/>
            <person name="Goodwin Z."/>
            <person name="Lu X."/>
            <person name="Lewis E.E."/>
            <person name="Goodrich-Blair H."/>
            <person name="Stock S.P."/>
            <person name="Adams B.J."/>
            <person name="Sternberg P.W."/>
            <person name="Mortazavi A."/>
        </authorList>
    </citation>
    <scope>NUCLEOTIDE SEQUENCE [LARGE SCALE GENOMIC DNA]</scope>
    <source>
        <strain evidence="2 3">ALL</strain>
    </source>
</reference>
<dbReference type="AlphaFoldDB" id="A0A4U5PHR9"/>